<evidence type="ECO:0000256" key="4">
    <source>
        <dbReference type="ARBA" id="ARBA00011738"/>
    </source>
</evidence>
<reference evidence="13 14" key="1">
    <citation type="submission" date="2023-12" db="EMBL/GenBank/DDBJ databases">
        <title>Evaluation and characterization of a potential secondary metabolite violacein from indigenous Chromobacterium amazonense SAM215.</title>
        <authorList>
            <person name="Tarafdar M.R."/>
            <person name="Abedin S.M."/>
            <person name="Atiqua A."/>
            <person name="Saha A."/>
            <person name="Khan S.N."/>
        </authorList>
    </citation>
    <scope>NUCLEOTIDE SEQUENCE [LARGE SCALE GENOMIC DNA]</scope>
    <source>
        <strain evidence="13 14">SAM215</strain>
    </source>
</reference>
<dbReference type="GO" id="GO:0004400">
    <property type="term" value="F:histidinol-phosphate transaminase activity"/>
    <property type="evidence" value="ECO:0007669"/>
    <property type="project" value="UniProtKB-EC"/>
</dbReference>
<comment type="subunit">
    <text evidence="4 11">Homodimer.</text>
</comment>
<keyword evidence="8 11" id="KW-0663">Pyridoxal phosphate</keyword>
<dbReference type="PANTHER" id="PTHR42885:SF2">
    <property type="entry name" value="HISTIDINOL-PHOSPHATE AMINOTRANSFERASE"/>
    <property type="match status" value="1"/>
</dbReference>
<evidence type="ECO:0000256" key="7">
    <source>
        <dbReference type="ARBA" id="ARBA00022679"/>
    </source>
</evidence>
<keyword evidence="14" id="KW-1185">Reference proteome</keyword>
<dbReference type="InterPro" id="IPR015421">
    <property type="entry name" value="PyrdxlP-dep_Trfase_major"/>
</dbReference>
<keyword evidence="7 11" id="KW-0808">Transferase</keyword>
<dbReference type="Gene3D" id="3.40.640.10">
    <property type="entry name" value="Type I PLP-dependent aspartate aminotransferase-like (Major domain)"/>
    <property type="match status" value="1"/>
</dbReference>
<comment type="pathway">
    <text evidence="2 11">Amino-acid biosynthesis; L-histidine biosynthesis; L-histidine from 5-phospho-alpha-D-ribose 1-diphosphate: step 7/9.</text>
</comment>
<dbReference type="InterPro" id="IPR015424">
    <property type="entry name" value="PyrdxlP-dep_Trfase"/>
</dbReference>
<proteinExistence type="inferred from homology"/>
<evidence type="ECO:0000256" key="8">
    <source>
        <dbReference type="ARBA" id="ARBA00022898"/>
    </source>
</evidence>
<comment type="catalytic activity">
    <reaction evidence="10 11">
        <text>L-histidinol phosphate + 2-oxoglutarate = 3-(imidazol-4-yl)-2-oxopropyl phosphate + L-glutamate</text>
        <dbReference type="Rhea" id="RHEA:23744"/>
        <dbReference type="ChEBI" id="CHEBI:16810"/>
        <dbReference type="ChEBI" id="CHEBI:29985"/>
        <dbReference type="ChEBI" id="CHEBI:57766"/>
        <dbReference type="ChEBI" id="CHEBI:57980"/>
        <dbReference type="EC" id="2.6.1.9"/>
    </reaction>
</comment>
<evidence type="ECO:0000256" key="2">
    <source>
        <dbReference type="ARBA" id="ARBA00005011"/>
    </source>
</evidence>
<keyword evidence="5 11" id="KW-0032">Aminotransferase</keyword>
<evidence type="ECO:0000256" key="6">
    <source>
        <dbReference type="ARBA" id="ARBA00022605"/>
    </source>
</evidence>
<organism evidence="13 14">
    <name type="scientific">Chromobacterium amazonense</name>
    <dbReference type="NCBI Taxonomy" id="1382803"/>
    <lineage>
        <taxon>Bacteria</taxon>
        <taxon>Pseudomonadati</taxon>
        <taxon>Pseudomonadota</taxon>
        <taxon>Betaproteobacteria</taxon>
        <taxon>Neisseriales</taxon>
        <taxon>Chromobacteriaceae</taxon>
        <taxon>Chromobacterium</taxon>
    </lineage>
</organism>
<protein>
    <recommendedName>
        <fullName evidence="11">Histidinol-phosphate aminotransferase</fullName>
        <ecNumber evidence="11">2.6.1.9</ecNumber>
    </recommendedName>
    <alternativeName>
        <fullName evidence="11">Imidazole acetol-phosphate transaminase</fullName>
    </alternativeName>
</protein>
<dbReference type="Pfam" id="PF00155">
    <property type="entry name" value="Aminotran_1_2"/>
    <property type="match status" value="1"/>
</dbReference>
<evidence type="ECO:0000256" key="10">
    <source>
        <dbReference type="ARBA" id="ARBA00047481"/>
    </source>
</evidence>
<comment type="similarity">
    <text evidence="3 11">Belongs to the class-II pyridoxal-phosphate-dependent aminotransferase family. Histidinol-phosphate aminotransferase subfamily.</text>
</comment>
<dbReference type="Gene3D" id="3.90.1150.10">
    <property type="entry name" value="Aspartate Aminotransferase, domain 1"/>
    <property type="match status" value="1"/>
</dbReference>
<feature type="modified residue" description="N6-(pyridoxal phosphate)lysine" evidence="11">
    <location>
        <position position="219"/>
    </location>
</feature>
<evidence type="ECO:0000256" key="3">
    <source>
        <dbReference type="ARBA" id="ARBA00007970"/>
    </source>
</evidence>
<dbReference type="RefSeq" id="WP_261174394.1">
    <property type="nucleotide sequence ID" value="NZ_JAFCYX010000001.1"/>
</dbReference>
<dbReference type="EMBL" id="JAVFJF020000002">
    <property type="protein sequence ID" value="MEJ8673468.1"/>
    <property type="molecule type" value="Genomic_DNA"/>
</dbReference>
<evidence type="ECO:0000256" key="1">
    <source>
        <dbReference type="ARBA" id="ARBA00001933"/>
    </source>
</evidence>
<evidence type="ECO:0000259" key="12">
    <source>
        <dbReference type="Pfam" id="PF00155"/>
    </source>
</evidence>
<feature type="domain" description="Aminotransferase class I/classII large" evidence="12">
    <location>
        <begin position="52"/>
        <end position="353"/>
    </location>
</feature>
<dbReference type="SUPFAM" id="SSF53383">
    <property type="entry name" value="PLP-dependent transferases"/>
    <property type="match status" value="1"/>
</dbReference>
<sequence>MTTKLTAKQLVRDEITAIGAYHVADAAGYIKLDAMENPWPLPVELQHELAAELAQVALNRYPDANGGGLKDDLRAAFAIPAAADIVLGNGSDELITLITQALARPGAKLLALEPSFVMYKMNALFSGLQYVGVPLREDFTLNLPATLAAIEREQPAVVFVSYPNNPTGPRYARDEVLAICRAAPGLVVVDEAYQSFASDSFMDLAGELDNLLVMRTLSKLGLAGIRLGYAAASPAWIAELNKVRPPYNVNVLTLAAAKFALKHLDVFNRQAAELRAERGRISDALAALPALTVFPSEANFVTVRAPDAPALFHHLKASGILIKQLHGSHPLLDNCLRLTVGSPDQNAALLSAIQRFFA</sequence>
<dbReference type="InterPro" id="IPR004839">
    <property type="entry name" value="Aminotransferase_I/II_large"/>
</dbReference>
<dbReference type="Proteomes" id="UP001224516">
    <property type="component" value="Unassembled WGS sequence"/>
</dbReference>
<keyword evidence="6 11" id="KW-0028">Amino-acid biosynthesis</keyword>
<dbReference type="HAMAP" id="MF_01023">
    <property type="entry name" value="HisC_aminotrans_2"/>
    <property type="match status" value="1"/>
</dbReference>
<dbReference type="PANTHER" id="PTHR42885">
    <property type="entry name" value="HISTIDINOL-PHOSPHATE AMINOTRANSFERASE-RELATED"/>
    <property type="match status" value="1"/>
</dbReference>
<dbReference type="InterPro" id="IPR015422">
    <property type="entry name" value="PyrdxlP-dep_Trfase_small"/>
</dbReference>
<dbReference type="InterPro" id="IPR005861">
    <property type="entry name" value="HisP_aminotrans"/>
</dbReference>
<comment type="cofactor">
    <cofactor evidence="1 11">
        <name>pyridoxal 5'-phosphate</name>
        <dbReference type="ChEBI" id="CHEBI:597326"/>
    </cofactor>
</comment>
<name>A0ABU8UX53_9NEIS</name>
<dbReference type="EC" id="2.6.1.9" evidence="11"/>
<evidence type="ECO:0000256" key="5">
    <source>
        <dbReference type="ARBA" id="ARBA00022576"/>
    </source>
</evidence>
<keyword evidence="9 11" id="KW-0368">Histidine biosynthesis</keyword>
<gene>
    <name evidence="11 13" type="primary">hisC</name>
    <name evidence="13" type="ORF">QCL97_001915</name>
</gene>
<evidence type="ECO:0000313" key="14">
    <source>
        <dbReference type="Proteomes" id="UP001224516"/>
    </source>
</evidence>
<dbReference type="NCBIfam" id="TIGR01141">
    <property type="entry name" value="hisC"/>
    <property type="match status" value="1"/>
</dbReference>
<comment type="caution">
    <text evidence="13">The sequence shown here is derived from an EMBL/GenBank/DDBJ whole genome shotgun (WGS) entry which is preliminary data.</text>
</comment>
<evidence type="ECO:0000256" key="11">
    <source>
        <dbReference type="HAMAP-Rule" id="MF_01023"/>
    </source>
</evidence>
<dbReference type="CDD" id="cd00609">
    <property type="entry name" value="AAT_like"/>
    <property type="match status" value="1"/>
</dbReference>
<evidence type="ECO:0000313" key="13">
    <source>
        <dbReference type="EMBL" id="MEJ8673468.1"/>
    </source>
</evidence>
<accession>A0ABU8UX53</accession>
<evidence type="ECO:0000256" key="9">
    <source>
        <dbReference type="ARBA" id="ARBA00023102"/>
    </source>
</evidence>